<name>A0A1Z2SL44_VIBGA</name>
<evidence type="ECO:0008006" key="3">
    <source>
        <dbReference type="Google" id="ProtNLM"/>
    </source>
</evidence>
<reference evidence="1 2" key="1">
    <citation type="submission" date="2016-12" db="EMBL/GenBank/DDBJ databases">
        <authorList>
            <person name="Song W.-J."/>
            <person name="Kurnit D.M."/>
        </authorList>
    </citation>
    <scope>NUCLEOTIDE SEQUENCE [LARGE SCALE GENOMIC DNA]</scope>
    <source>
        <strain evidence="1 2">ATCC 43942</strain>
    </source>
</reference>
<organism evidence="1 2">
    <name type="scientific">Vibrio gazogenes</name>
    <dbReference type="NCBI Taxonomy" id="687"/>
    <lineage>
        <taxon>Bacteria</taxon>
        <taxon>Pseudomonadati</taxon>
        <taxon>Pseudomonadota</taxon>
        <taxon>Gammaproteobacteria</taxon>
        <taxon>Vibrionales</taxon>
        <taxon>Vibrionaceae</taxon>
        <taxon>Vibrio</taxon>
    </lineage>
</organism>
<dbReference type="OrthoDB" id="6043530at2"/>
<proteinExistence type="predicted"/>
<accession>A0A1Z2SL44</accession>
<dbReference type="RefSeq" id="WP_088135002.1">
    <property type="nucleotide sequence ID" value="NZ_CP018836.1"/>
</dbReference>
<gene>
    <name evidence="1" type="ORF">BSQ33_19535</name>
</gene>
<dbReference type="Proteomes" id="UP000196708">
    <property type="component" value="Chromosome 2"/>
</dbReference>
<dbReference type="EMBL" id="CP018836">
    <property type="protein sequence ID" value="ASA57904.1"/>
    <property type="molecule type" value="Genomic_DNA"/>
</dbReference>
<dbReference type="KEGG" id="vga:BSQ33_19535"/>
<evidence type="ECO:0000313" key="2">
    <source>
        <dbReference type="Proteomes" id="UP000196708"/>
    </source>
</evidence>
<protein>
    <recommendedName>
        <fullName evidence="3">Bacterial toxin 50 domain-containing protein</fullName>
    </recommendedName>
</protein>
<dbReference type="AlphaFoldDB" id="A0A1Z2SL44"/>
<evidence type="ECO:0000313" key="1">
    <source>
        <dbReference type="EMBL" id="ASA57904.1"/>
    </source>
</evidence>
<sequence length="152" mass="16392">MNNPTATRLGDAKSAEIGGGTVLLPNSRTTSSILMINDRVDNNYSLDSFTDVGNKISQKQMRHVAGRKEYRGGGFMDSLDDAQKVLDAYNSGKSNIIGKSKQGFPIITVEDVTGTNVSNVVSGTYKQATNIFMVKGTKSPSIVPMNPNWSDK</sequence>